<dbReference type="AlphaFoldDB" id="J8Q114"/>
<dbReference type="GO" id="GO:0004402">
    <property type="term" value="F:histone acetyltransferase activity"/>
    <property type="evidence" value="ECO:0007669"/>
    <property type="project" value="TreeGrafter"/>
</dbReference>
<dbReference type="PANTHER" id="PTHR38422">
    <property type="entry name" value="SOMETHING ABOUT SILENCING PROTEIN 4"/>
    <property type="match status" value="1"/>
</dbReference>
<dbReference type="PANTHER" id="PTHR38422:SF1">
    <property type="entry name" value="SOMETHING ABOUT SILENCING PROTEIN 4"/>
    <property type="match status" value="1"/>
</dbReference>
<dbReference type="InterPro" id="IPR016158">
    <property type="entry name" value="Cullin_homology"/>
</dbReference>
<evidence type="ECO:0000313" key="5">
    <source>
        <dbReference type="Proteomes" id="UP000006968"/>
    </source>
</evidence>
<organism evidence="4 5">
    <name type="scientific">Saccharomyces arboricola (strain H-6 / AS 2.3317 / CBS 10644)</name>
    <name type="common">Yeast</name>
    <dbReference type="NCBI Taxonomy" id="1160507"/>
    <lineage>
        <taxon>Eukaryota</taxon>
        <taxon>Fungi</taxon>
        <taxon>Dikarya</taxon>
        <taxon>Ascomycota</taxon>
        <taxon>Saccharomycotina</taxon>
        <taxon>Saccharomycetes</taxon>
        <taxon>Saccharomycetales</taxon>
        <taxon>Saccharomycetaceae</taxon>
        <taxon>Saccharomyces</taxon>
    </lineage>
</organism>
<dbReference type="EMBL" id="ALIE01000152">
    <property type="protein sequence ID" value="EJS42346.1"/>
    <property type="molecule type" value="Genomic_DNA"/>
</dbReference>
<reference evidence="4 5" key="1">
    <citation type="journal article" date="2013" name="BMC Genomics">
        <title>High quality de novo sequencing and assembly of the Saccharomyces arboricolus genome.</title>
        <authorList>
            <person name="Liti G."/>
            <person name="Nguyen Ba A.N."/>
            <person name="Blythe M."/>
            <person name="Mueller C.A."/>
            <person name="Bergstroem A."/>
            <person name="Cubillos F.A."/>
            <person name="Dafhnis-Calas F."/>
            <person name="Khoshraftar S."/>
            <person name="Malla S."/>
            <person name="Mehta N."/>
            <person name="Siow C.C."/>
            <person name="Warringer J."/>
            <person name="Moses A.M."/>
            <person name="Louis E.J."/>
            <person name="Nieduszynski C.A."/>
        </authorList>
    </citation>
    <scope>NUCLEOTIDE SEQUENCE [LARGE SCALE GENOMIC DNA]</scope>
    <source>
        <strain evidence="5">H-6 / AS 2.3317 / CBS 10644</strain>
    </source>
</reference>
<dbReference type="OrthoDB" id="1938992at2759"/>
<dbReference type="Proteomes" id="UP000006968">
    <property type="component" value="Chromosome XIII"/>
</dbReference>
<proteinExistence type="inferred from homology"/>
<sequence>MESLKEVENDSKRSLRSEAKNEHREIEKFDFDTQEYEVNPKRKLRLVSRVNPNTGHLTKAKSGLRISPKVVGVRAHGEHVDEASSQQHVFKPPTKLTNVDDEIKEKRDTITKMILDIERHELTRPSKTFTEDLLTDGAYQPYHKKMLKQENRMIQSDIINGENEADRLSLISDRLDMVNWATTLQKVTKINDLTDENEMETKRYQTKELIDSMLNKFESMKKKSHKLARRPASSDSLLKLVSSRDWPKLYTRIDRTFIPDYASSSDEEEDNITVEEIRQRRLKKREQQCGGSIIILLSDHQSQKGMTRFAIVAEPLRKPYLIKTSIAERNLWKKKVPSNPKKFKEASIPVSTQIAVRKRKIVIPLNMEVEPEVIRDIGHEIRDSIKSVAKEEEIVVTEADEWKVARGIKDGSAHTLSPVSKTTLSGCTSASIASETLLSSSESTIAASTNIEPSLATVPSLNEDNFVKTHSCIISDSDITILPVRKRKKA</sequence>
<comment type="similarity">
    <text evidence="1">Belongs to the cullin family.</text>
</comment>
<dbReference type="Pfam" id="PF15460">
    <property type="entry name" value="SAS4"/>
    <property type="match status" value="1"/>
</dbReference>
<feature type="domain" description="Cullin family profile" evidence="3">
    <location>
        <begin position="91"/>
        <end position="283"/>
    </location>
</feature>
<dbReference type="GO" id="GO:0033255">
    <property type="term" value="C:SAS acetyltransferase complex"/>
    <property type="evidence" value="ECO:0007669"/>
    <property type="project" value="InterPro"/>
</dbReference>
<feature type="region of interest" description="Disordered" evidence="2">
    <location>
        <begin position="1"/>
        <end position="30"/>
    </location>
</feature>
<evidence type="ECO:0000256" key="2">
    <source>
        <dbReference type="SAM" id="MobiDB-lite"/>
    </source>
</evidence>
<dbReference type="PROSITE" id="PS50069">
    <property type="entry name" value="CULLIN_2"/>
    <property type="match status" value="1"/>
</dbReference>
<evidence type="ECO:0000256" key="1">
    <source>
        <dbReference type="PROSITE-ProRule" id="PRU00330"/>
    </source>
</evidence>
<protein>
    <submittedName>
        <fullName evidence="4">Sas4p</fullName>
    </submittedName>
</protein>
<evidence type="ECO:0000259" key="3">
    <source>
        <dbReference type="PROSITE" id="PS50069"/>
    </source>
</evidence>
<dbReference type="InterPro" id="IPR038988">
    <property type="entry name" value="Sas4"/>
</dbReference>
<name>J8Q114_SACAR</name>
<dbReference type="HOGENOM" id="CLU_035634_0_0_1"/>
<comment type="caution">
    <text evidence="4">The sequence shown here is derived from an EMBL/GenBank/DDBJ whole genome shotgun (WGS) entry which is preliminary data.</text>
</comment>
<keyword evidence="5" id="KW-1185">Reference proteome</keyword>
<dbReference type="InterPro" id="IPR029184">
    <property type="entry name" value="Sas4_dom"/>
</dbReference>
<gene>
    <name evidence="4" type="ORF">SU7_2593</name>
</gene>
<accession>J8Q114</accession>
<evidence type="ECO:0000313" key="4">
    <source>
        <dbReference type="EMBL" id="EJS42346.1"/>
    </source>
</evidence>